<name>A0ABZ2N317_9BACI</name>
<keyword evidence="1" id="KW-0946">Virion</keyword>
<keyword evidence="2" id="KW-1185">Reference proteome</keyword>
<protein>
    <submittedName>
        <fullName evidence="1">CotD family spore coat protein</fullName>
    </submittedName>
</protein>
<dbReference type="InterPro" id="IPR020108">
    <property type="entry name" value="Spore_coat_CotD"/>
</dbReference>
<dbReference type="Proteomes" id="UP001387364">
    <property type="component" value="Chromosome"/>
</dbReference>
<sequence length="79" mass="9278">MFPCRPPIVMPAVVHPPKCCENHMFENIIVPHIHPTHTTNVQHQLFEHQHYFPQTQSFVQNAQYQQQMCGGRPRPPFGY</sequence>
<dbReference type="EMBL" id="CP147404">
    <property type="protein sequence ID" value="WXB91771.1"/>
    <property type="molecule type" value="Genomic_DNA"/>
</dbReference>
<evidence type="ECO:0000313" key="2">
    <source>
        <dbReference type="Proteomes" id="UP001387364"/>
    </source>
</evidence>
<accession>A0ABZ2N317</accession>
<keyword evidence="1" id="KW-0167">Capsid protein</keyword>
<dbReference type="Pfam" id="PF11122">
    <property type="entry name" value="Spore-coat_CotD"/>
    <property type="match status" value="1"/>
</dbReference>
<reference evidence="1 2" key="1">
    <citation type="submission" date="2024-02" db="EMBL/GenBank/DDBJ databases">
        <title>Seven novel Bacillus-like species.</title>
        <authorList>
            <person name="Liu G."/>
        </authorList>
    </citation>
    <scope>NUCLEOTIDE SEQUENCE [LARGE SCALE GENOMIC DNA]</scope>
    <source>
        <strain evidence="1 2">FJAT-52991</strain>
    </source>
</reference>
<dbReference type="RefSeq" id="WP_338749592.1">
    <property type="nucleotide sequence ID" value="NZ_CP147404.1"/>
</dbReference>
<organism evidence="1 2">
    <name type="scientific">Bacillus kandeliae</name>
    <dbReference type="NCBI Taxonomy" id="3129297"/>
    <lineage>
        <taxon>Bacteria</taxon>
        <taxon>Bacillati</taxon>
        <taxon>Bacillota</taxon>
        <taxon>Bacilli</taxon>
        <taxon>Bacillales</taxon>
        <taxon>Bacillaceae</taxon>
        <taxon>Bacillus</taxon>
    </lineage>
</organism>
<evidence type="ECO:0000313" key="1">
    <source>
        <dbReference type="EMBL" id="WXB91771.1"/>
    </source>
</evidence>
<gene>
    <name evidence="1" type="ORF">WDJ61_10875</name>
</gene>
<proteinExistence type="predicted"/>